<proteinExistence type="inferred from homology"/>
<keyword evidence="10" id="KW-1185">Reference proteome</keyword>
<organism evidence="9 10">
    <name type="scientific">Zhouia spongiae</name>
    <dbReference type="NCBI Taxonomy" id="2202721"/>
    <lineage>
        <taxon>Bacteria</taxon>
        <taxon>Pseudomonadati</taxon>
        <taxon>Bacteroidota</taxon>
        <taxon>Flavobacteriia</taxon>
        <taxon>Flavobacteriales</taxon>
        <taxon>Flavobacteriaceae</taxon>
        <taxon>Zhouia</taxon>
    </lineage>
</organism>
<comment type="subcellular location">
    <subcellularLocation>
        <location evidence="1">Membrane</location>
    </subcellularLocation>
</comment>
<evidence type="ECO:0000256" key="2">
    <source>
        <dbReference type="ARBA" id="ARBA00008683"/>
    </source>
</evidence>
<gene>
    <name evidence="9" type="primary">sppA</name>
    <name evidence="9" type="ORF">MQE36_02435</name>
</gene>
<evidence type="ECO:0000313" key="10">
    <source>
        <dbReference type="Proteomes" id="UP000829476"/>
    </source>
</evidence>
<dbReference type="CDD" id="cd07023">
    <property type="entry name" value="S49_Sppa_N_C"/>
    <property type="match status" value="1"/>
</dbReference>
<keyword evidence="6 7" id="KW-0472">Membrane</keyword>
<sequence>MKFLRNLLASVLGTLVALGIIFMVFLIFIAFAGNQETIKPVKDNSVLEISLSKPLKDYGGKYNFIDFEYKFENYDGLNNVTDAIRFAKEDDKIKGISIYSKVFMGGTAQAKAIRDALAGFKESGKFVYAYGDFFTQKDYYLASVADSVFLNPVGEMDFRGLSSEVLFFRDLQQKSGVKMEVIRHGKYKSAVEPFLADKMSEANREQISELLESVWVSVKEDIAASRDITPENLDVFADELAARTPQLALDNGFVDALMYYNDYELMLKRAIGTDALDDVAYVSVTDYAEHASRKKKSFGKDKIAVVFAQGEIGYGKGDDHVIGQGIMIKALKEARENEKVKAIVLRVDSPGGSALASDIIWNEIALTKKVKPVVVSMGNVAASGGYYIAAGADRIFAEPSTITGSIGVFGVVPNIHELAVRWGINAEQVNTNKQSTIYSVFEPMTDEFRAVTTEGIEQVYQTFLERVAQGRNMTISEVDSIAQGRVWSGLEAKEVGLVDEIGGLDDAVAYAAELVDLTDYAVRNYPEYEINFDKVFTRFGLVQSREEIIKEEIGQETYEVYQKLKAISQQKGIQARIPFEMHIR</sequence>
<evidence type="ECO:0000256" key="5">
    <source>
        <dbReference type="ARBA" id="ARBA00022825"/>
    </source>
</evidence>
<evidence type="ECO:0000256" key="3">
    <source>
        <dbReference type="ARBA" id="ARBA00022670"/>
    </source>
</evidence>
<keyword evidence="7" id="KW-0812">Transmembrane</keyword>
<dbReference type="InterPro" id="IPR047272">
    <property type="entry name" value="S49_SppA_C"/>
</dbReference>
<feature type="transmembrane region" description="Helical" evidence="7">
    <location>
        <begin position="7"/>
        <end position="32"/>
    </location>
</feature>
<comment type="similarity">
    <text evidence="2">Belongs to the peptidase S49 family.</text>
</comment>
<evidence type="ECO:0000256" key="6">
    <source>
        <dbReference type="ARBA" id="ARBA00023136"/>
    </source>
</evidence>
<dbReference type="NCBIfam" id="TIGR00705">
    <property type="entry name" value="SppA_67K"/>
    <property type="match status" value="1"/>
</dbReference>
<dbReference type="InterPro" id="IPR004634">
    <property type="entry name" value="Pept_S49_pIV"/>
</dbReference>
<dbReference type="PANTHER" id="PTHR33209">
    <property type="entry name" value="PROTEASE 4"/>
    <property type="match status" value="1"/>
</dbReference>
<dbReference type="Gene3D" id="3.90.226.10">
    <property type="entry name" value="2-enoyl-CoA Hydratase, Chain A, domain 1"/>
    <property type="match status" value="2"/>
</dbReference>
<keyword evidence="4" id="KW-0378">Hydrolase</keyword>
<accession>A0ABY3YNZ1</accession>
<dbReference type="RefSeq" id="WP_242937616.1">
    <property type="nucleotide sequence ID" value="NZ_CP094326.1"/>
</dbReference>
<keyword evidence="7" id="KW-1133">Transmembrane helix</keyword>
<keyword evidence="5" id="KW-0720">Serine protease</keyword>
<reference evidence="9 10" key="1">
    <citation type="journal article" date="2018" name="Int. J. Syst. Evol. Microbiol.">
        <title>Zhouia spongiae sp. nov., isolated from a marine sponge.</title>
        <authorList>
            <person name="Zhuang L."/>
            <person name="Lin B."/>
            <person name="Qin F."/>
            <person name="Luo L."/>
        </authorList>
    </citation>
    <scope>NUCLEOTIDE SEQUENCE [LARGE SCALE GENOMIC DNA]</scope>
    <source>
        <strain evidence="9 10">HN-Y44</strain>
    </source>
</reference>
<dbReference type="InterPro" id="IPR004635">
    <property type="entry name" value="Pept_S49_SppA"/>
</dbReference>
<dbReference type="PIRSF" id="PIRSF001217">
    <property type="entry name" value="Protease_4_SppA"/>
    <property type="match status" value="1"/>
</dbReference>
<dbReference type="InterPro" id="IPR029045">
    <property type="entry name" value="ClpP/crotonase-like_dom_sf"/>
</dbReference>
<evidence type="ECO:0000256" key="1">
    <source>
        <dbReference type="ARBA" id="ARBA00004370"/>
    </source>
</evidence>
<evidence type="ECO:0000259" key="8">
    <source>
        <dbReference type="Pfam" id="PF01343"/>
    </source>
</evidence>
<dbReference type="Gene3D" id="6.20.330.10">
    <property type="match status" value="2"/>
</dbReference>
<name>A0ABY3YNZ1_9FLAO</name>
<keyword evidence="3" id="KW-0645">Protease</keyword>
<dbReference type="InterPro" id="IPR002142">
    <property type="entry name" value="Peptidase_S49"/>
</dbReference>
<dbReference type="NCBIfam" id="TIGR00706">
    <property type="entry name" value="SppA_dom"/>
    <property type="match status" value="1"/>
</dbReference>
<dbReference type="PANTHER" id="PTHR33209:SF1">
    <property type="entry name" value="PEPTIDASE S49 DOMAIN-CONTAINING PROTEIN"/>
    <property type="match status" value="1"/>
</dbReference>
<dbReference type="Pfam" id="PF01343">
    <property type="entry name" value="Peptidase_S49"/>
    <property type="match status" value="2"/>
</dbReference>
<feature type="domain" description="Peptidase S49" evidence="8">
    <location>
        <begin position="367"/>
        <end position="517"/>
    </location>
</feature>
<dbReference type="CDD" id="cd07018">
    <property type="entry name" value="S49_SppA_67K_type"/>
    <property type="match status" value="1"/>
</dbReference>
<dbReference type="PRINTS" id="PR00127">
    <property type="entry name" value="CLPPROTEASEP"/>
</dbReference>
<feature type="domain" description="Peptidase S49" evidence="8">
    <location>
        <begin position="120"/>
        <end position="263"/>
    </location>
</feature>
<dbReference type="InterPro" id="IPR047217">
    <property type="entry name" value="S49_SppA_67K_type_N"/>
</dbReference>
<evidence type="ECO:0000313" key="9">
    <source>
        <dbReference type="EMBL" id="UNY99216.1"/>
    </source>
</evidence>
<evidence type="ECO:0000256" key="7">
    <source>
        <dbReference type="SAM" id="Phobius"/>
    </source>
</evidence>
<dbReference type="EMBL" id="CP094326">
    <property type="protein sequence ID" value="UNY99216.1"/>
    <property type="molecule type" value="Genomic_DNA"/>
</dbReference>
<dbReference type="Proteomes" id="UP000829476">
    <property type="component" value="Chromosome"/>
</dbReference>
<evidence type="ECO:0000256" key="4">
    <source>
        <dbReference type="ARBA" id="ARBA00022801"/>
    </source>
</evidence>
<protein>
    <submittedName>
        <fullName evidence="9">Signal peptide peptidase SppA</fullName>
    </submittedName>
</protein>
<dbReference type="SUPFAM" id="SSF52096">
    <property type="entry name" value="ClpP/crotonase"/>
    <property type="match status" value="2"/>
</dbReference>
<dbReference type="InterPro" id="IPR001907">
    <property type="entry name" value="ClpP"/>
</dbReference>